<evidence type="ECO:0000256" key="5">
    <source>
        <dbReference type="ARBA" id="ARBA00022801"/>
    </source>
</evidence>
<keyword evidence="8" id="KW-0482">Metalloprotease</keyword>
<keyword evidence="5 10" id="KW-0378">Hydrolase</keyword>
<dbReference type="Proteomes" id="UP000746471">
    <property type="component" value="Unassembled WGS sequence"/>
</dbReference>
<comment type="cofactor">
    <cofactor evidence="1">
        <name>Zn(2+)</name>
        <dbReference type="ChEBI" id="CHEBI:29105"/>
    </cofactor>
</comment>
<evidence type="ECO:0000256" key="2">
    <source>
        <dbReference type="ARBA" id="ARBA00006247"/>
    </source>
</evidence>
<dbReference type="Pfam" id="PF07687">
    <property type="entry name" value="M20_dimer"/>
    <property type="match status" value="1"/>
</dbReference>
<keyword evidence="7 10" id="KW-0224">Dipeptidase</keyword>
<evidence type="ECO:0000313" key="10">
    <source>
        <dbReference type="EMBL" id="MBS7527193.1"/>
    </source>
</evidence>
<comment type="caution">
    <text evidence="10">The sequence shown here is derived from an EMBL/GenBank/DDBJ whole genome shotgun (WGS) entry which is preliminary data.</text>
</comment>
<evidence type="ECO:0000259" key="9">
    <source>
        <dbReference type="Pfam" id="PF07687"/>
    </source>
</evidence>
<dbReference type="NCBIfam" id="TIGR01887">
    <property type="entry name" value="dipeptidaselike"/>
    <property type="match status" value="1"/>
</dbReference>
<dbReference type="InterPro" id="IPR002933">
    <property type="entry name" value="Peptidase_M20"/>
</dbReference>
<dbReference type="InterPro" id="IPR036264">
    <property type="entry name" value="Bact_exopeptidase_dim_dom"/>
</dbReference>
<name>A0ABS5PQ55_9FIRM</name>
<dbReference type="Gene3D" id="3.30.70.360">
    <property type="match status" value="2"/>
</dbReference>
<dbReference type="EC" id="3.4.13.-" evidence="10"/>
<comment type="similarity">
    <text evidence="2">Belongs to the peptidase M20A family.</text>
</comment>
<dbReference type="CDD" id="cd03888">
    <property type="entry name" value="M20_PepV"/>
    <property type="match status" value="1"/>
</dbReference>
<dbReference type="RefSeq" id="WP_213237052.1">
    <property type="nucleotide sequence ID" value="NZ_JAHBCL010000017.1"/>
</dbReference>
<dbReference type="PANTHER" id="PTHR43808">
    <property type="entry name" value="ACETYLORNITHINE DEACETYLASE"/>
    <property type="match status" value="1"/>
</dbReference>
<dbReference type="InterPro" id="IPR050072">
    <property type="entry name" value="Peptidase_M20A"/>
</dbReference>
<dbReference type="NCBIfam" id="NF005591">
    <property type="entry name" value="PRK07318.1"/>
    <property type="match status" value="1"/>
</dbReference>
<evidence type="ECO:0000256" key="8">
    <source>
        <dbReference type="ARBA" id="ARBA00023049"/>
    </source>
</evidence>
<dbReference type="SUPFAM" id="SSF55031">
    <property type="entry name" value="Bacterial exopeptidase dimerisation domain"/>
    <property type="match status" value="1"/>
</dbReference>
<evidence type="ECO:0000313" key="11">
    <source>
        <dbReference type="Proteomes" id="UP000746471"/>
    </source>
</evidence>
<keyword evidence="3" id="KW-0645">Protease</keyword>
<dbReference type="PANTHER" id="PTHR43808:SF31">
    <property type="entry name" value="N-ACETYL-L-CITRULLINE DEACETYLASE"/>
    <property type="match status" value="1"/>
</dbReference>
<evidence type="ECO:0000256" key="1">
    <source>
        <dbReference type="ARBA" id="ARBA00001947"/>
    </source>
</evidence>
<keyword evidence="11" id="KW-1185">Reference proteome</keyword>
<protein>
    <submittedName>
        <fullName evidence="10">Dipeptidase PepV</fullName>
        <ecNumber evidence="10">3.4.13.-</ecNumber>
    </submittedName>
</protein>
<reference evidence="10 11" key="1">
    <citation type="submission" date="2021-05" db="EMBL/GenBank/DDBJ databases">
        <title>Fusibacter ferrireducens sp. nov., an anaerobic, sulfur- and Fe-reducing bacterium isolated from the mangrove sediment.</title>
        <authorList>
            <person name="Qiu D."/>
        </authorList>
    </citation>
    <scope>NUCLEOTIDE SEQUENCE [LARGE SCALE GENOMIC DNA]</scope>
    <source>
        <strain evidence="10 11">DSM 12116</strain>
    </source>
</reference>
<keyword evidence="4" id="KW-0479">Metal-binding</keyword>
<dbReference type="SUPFAM" id="SSF53187">
    <property type="entry name" value="Zn-dependent exopeptidases"/>
    <property type="match status" value="1"/>
</dbReference>
<dbReference type="GO" id="GO:0016805">
    <property type="term" value="F:dipeptidase activity"/>
    <property type="evidence" value="ECO:0007669"/>
    <property type="project" value="UniProtKB-KW"/>
</dbReference>
<gene>
    <name evidence="10" type="primary">pepV</name>
    <name evidence="10" type="ORF">KHM83_10925</name>
</gene>
<dbReference type="Gene3D" id="3.40.630.10">
    <property type="entry name" value="Zn peptidases"/>
    <property type="match status" value="1"/>
</dbReference>
<accession>A0ABS5PQ55</accession>
<dbReference type="InterPro" id="IPR011650">
    <property type="entry name" value="Peptidase_M20_dimer"/>
</dbReference>
<dbReference type="InterPro" id="IPR010964">
    <property type="entry name" value="M20A_pepV-rel"/>
</dbReference>
<evidence type="ECO:0000256" key="4">
    <source>
        <dbReference type="ARBA" id="ARBA00022723"/>
    </source>
</evidence>
<sequence length="460" mass="50295">MNAFLETSEGKMLIEALKGLIDIDSTEGRATAVYPFGEGVAEALHYMLALGKSYGFKTENIDEYAGYIEFGDGAEMLGILCHLDVVPAGDGWTYPPFEGTLVEDRLYGRGTLDDKGPAMACLFAMKRLKDSGYKPSRRIRLILGTNEESGSKCMDYYVEHAEIPTLAFSPDADFPVIHGEMGILLFELKKTFSDRLEDGGVRLLNLKGGTAPNMVPDTAEAVLIDTKPVIPILEAYNETKGTSLSYERAGDTLIIRASGVSAHASTPEKGKNAIAALLGFLDLIDLEIGDAANFVRFFNRTVGSETDGTSFHLNLKDAYNPLVFNLGMIDLNETEASVTINIRYPITLKEADVKRGIDTTISNSGIQIGNWLNIDPLFYEKDHPLVATLMDVYREFTGDLKAEPITIGGGTYARSVPNAVAFGALFEGSEDLMHQKDEYISLDDLSKMLTIFEKAIRALS</sequence>
<evidence type="ECO:0000256" key="3">
    <source>
        <dbReference type="ARBA" id="ARBA00022670"/>
    </source>
</evidence>
<proteinExistence type="inferred from homology"/>
<keyword evidence="6" id="KW-0862">Zinc</keyword>
<evidence type="ECO:0000256" key="7">
    <source>
        <dbReference type="ARBA" id="ARBA00022997"/>
    </source>
</evidence>
<evidence type="ECO:0000256" key="6">
    <source>
        <dbReference type="ARBA" id="ARBA00022833"/>
    </source>
</evidence>
<organism evidence="10 11">
    <name type="scientific">Fusibacter paucivorans</name>
    <dbReference type="NCBI Taxonomy" id="76009"/>
    <lineage>
        <taxon>Bacteria</taxon>
        <taxon>Bacillati</taxon>
        <taxon>Bacillota</taxon>
        <taxon>Clostridia</taxon>
        <taxon>Eubacteriales</taxon>
        <taxon>Eubacteriales Family XII. Incertae Sedis</taxon>
        <taxon>Fusibacter</taxon>
    </lineage>
</organism>
<feature type="domain" description="Peptidase M20 dimerisation" evidence="9">
    <location>
        <begin position="254"/>
        <end position="343"/>
    </location>
</feature>
<dbReference type="Pfam" id="PF01546">
    <property type="entry name" value="Peptidase_M20"/>
    <property type="match status" value="1"/>
</dbReference>
<dbReference type="EMBL" id="JAHBCL010000017">
    <property type="protein sequence ID" value="MBS7527193.1"/>
    <property type="molecule type" value="Genomic_DNA"/>
</dbReference>